<dbReference type="EMBL" id="JAQIFT010000057">
    <property type="protein sequence ID" value="MDA3732869.1"/>
    <property type="molecule type" value="Genomic_DNA"/>
</dbReference>
<organism evidence="1 2">
    <name type="scientific">Holtiella tumoricola</name>
    <dbReference type="NCBI Taxonomy" id="3018743"/>
    <lineage>
        <taxon>Bacteria</taxon>
        <taxon>Bacillati</taxon>
        <taxon>Bacillota</taxon>
        <taxon>Clostridia</taxon>
        <taxon>Lachnospirales</taxon>
        <taxon>Cellulosilyticaceae</taxon>
        <taxon>Holtiella</taxon>
    </lineage>
</organism>
<dbReference type="RefSeq" id="WP_271012850.1">
    <property type="nucleotide sequence ID" value="NZ_JAQIFT010000057.1"/>
</dbReference>
<accession>A0AA42DPI6</accession>
<name>A0AA42DPI6_9FIRM</name>
<keyword evidence="2" id="KW-1185">Reference proteome</keyword>
<proteinExistence type="predicted"/>
<comment type="caution">
    <text evidence="1">The sequence shown here is derived from an EMBL/GenBank/DDBJ whole genome shotgun (WGS) entry which is preliminary data.</text>
</comment>
<reference evidence="1" key="1">
    <citation type="journal article" date="2023" name="Int. J. Syst. Evol. Microbiol.">
        <title>&lt;i&gt;Holtiella tumoricola&lt;/i&gt; gen. nov. sp. nov., isolated from a human clinical sample.</title>
        <authorList>
            <person name="Allen-Vercoe E."/>
            <person name="Daigneault M.C."/>
            <person name="Vancuren S.J."/>
            <person name="Cochrane K."/>
            <person name="O'Neal L.L."/>
            <person name="Sankaranarayanan K."/>
            <person name="Lawson P.A."/>
        </authorList>
    </citation>
    <scope>NUCLEOTIDE SEQUENCE</scope>
    <source>
        <strain evidence="1">CC70A</strain>
    </source>
</reference>
<dbReference type="AlphaFoldDB" id="A0AA42DPI6"/>
<protein>
    <submittedName>
        <fullName evidence="1">Uncharacterized protein</fullName>
    </submittedName>
</protein>
<gene>
    <name evidence="1" type="ORF">PBV87_15435</name>
</gene>
<evidence type="ECO:0000313" key="1">
    <source>
        <dbReference type="EMBL" id="MDA3732869.1"/>
    </source>
</evidence>
<sequence length="58" mass="7025">MTEKKFFRVTDIMELMDVSRSSAYKLMQKLNKELEEQGKATYSGRLSKKYFYERVYID</sequence>
<dbReference type="Proteomes" id="UP001169242">
    <property type="component" value="Unassembled WGS sequence"/>
</dbReference>
<evidence type="ECO:0000313" key="2">
    <source>
        <dbReference type="Proteomes" id="UP001169242"/>
    </source>
</evidence>